<dbReference type="EMBL" id="ML995808">
    <property type="protein sequence ID" value="KAF2774216.1"/>
    <property type="molecule type" value="Genomic_DNA"/>
</dbReference>
<reference evidence="1" key="1">
    <citation type="journal article" date="2020" name="Stud. Mycol.">
        <title>101 Dothideomycetes genomes: a test case for predicting lifestyles and emergence of pathogens.</title>
        <authorList>
            <person name="Haridas S."/>
            <person name="Albert R."/>
            <person name="Binder M."/>
            <person name="Bloem J."/>
            <person name="Labutti K."/>
            <person name="Salamov A."/>
            <person name="Andreopoulos B."/>
            <person name="Baker S."/>
            <person name="Barry K."/>
            <person name="Bills G."/>
            <person name="Bluhm B."/>
            <person name="Cannon C."/>
            <person name="Castanera R."/>
            <person name="Culley D."/>
            <person name="Daum C."/>
            <person name="Ezra D."/>
            <person name="Gonzalez J."/>
            <person name="Henrissat B."/>
            <person name="Kuo A."/>
            <person name="Liang C."/>
            <person name="Lipzen A."/>
            <person name="Lutzoni F."/>
            <person name="Magnuson J."/>
            <person name="Mondo S."/>
            <person name="Nolan M."/>
            <person name="Ohm R."/>
            <person name="Pangilinan J."/>
            <person name="Park H.-J."/>
            <person name="Ramirez L."/>
            <person name="Alfaro M."/>
            <person name="Sun H."/>
            <person name="Tritt A."/>
            <person name="Yoshinaga Y."/>
            <person name="Zwiers L.-H."/>
            <person name="Turgeon B."/>
            <person name="Goodwin S."/>
            <person name="Spatafora J."/>
            <person name="Crous P."/>
            <person name="Grigoriev I."/>
        </authorList>
    </citation>
    <scope>NUCLEOTIDE SEQUENCE</scope>
    <source>
        <strain evidence="1">CBS 116005</strain>
    </source>
</reference>
<dbReference type="AlphaFoldDB" id="A0A6G1LN32"/>
<accession>A0A6G1LN32</accession>
<evidence type="ECO:0000313" key="2">
    <source>
        <dbReference type="Proteomes" id="UP000799436"/>
    </source>
</evidence>
<name>A0A6G1LN32_9PEZI</name>
<keyword evidence="2" id="KW-1185">Reference proteome</keyword>
<organism evidence="1 2">
    <name type="scientific">Teratosphaeria nubilosa</name>
    <dbReference type="NCBI Taxonomy" id="161662"/>
    <lineage>
        <taxon>Eukaryota</taxon>
        <taxon>Fungi</taxon>
        <taxon>Dikarya</taxon>
        <taxon>Ascomycota</taxon>
        <taxon>Pezizomycotina</taxon>
        <taxon>Dothideomycetes</taxon>
        <taxon>Dothideomycetidae</taxon>
        <taxon>Mycosphaerellales</taxon>
        <taxon>Teratosphaeriaceae</taxon>
        <taxon>Teratosphaeria</taxon>
    </lineage>
</organism>
<evidence type="ECO:0000313" key="1">
    <source>
        <dbReference type="EMBL" id="KAF2774216.1"/>
    </source>
</evidence>
<proteinExistence type="predicted"/>
<gene>
    <name evidence="1" type="ORF">EJ03DRAFT_2386</name>
</gene>
<dbReference type="Proteomes" id="UP000799436">
    <property type="component" value="Unassembled WGS sequence"/>
</dbReference>
<sequence>MYSRLNAMPRNLSPLSNVPTSSIVAILRKQRLRSSIPVSHSLPLALIRSPAGTVSEAMHGDILATERSTATELNAQQKTHLHQVIPPHRLLIIHTLRTHAIPIEPMPQPTPPLHQRLPQRKLVVVHAQLLALANVSRGRQLDRRVVPPVRQPLDVRVARVVEHAEERGDAGVDHAVPAVVARARVEGEEHPGVVVRVGEDVDAPLLEAVVGDGDVVVEGEEARAAAAVGGG</sequence>
<protein>
    <submittedName>
        <fullName evidence="1">Uncharacterized protein</fullName>
    </submittedName>
</protein>